<evidence type="ECO:0000259" key="2">
    <source>
        <dbReference type="SMART" id="SM01349"/>
    </source>
</evidence>
<dbReference type="GO" id="GO:0008017">
    <property type="term" value="F:microtubule binding"/>
    <property type="evidence" value="ECO:0007669"/>
    <property type="project" value="TreeGrafter"/>
</dbReference>
<dbReference type="AlphaFoldDB" id="A0A1I7WQE9"/>
<organism evidence="3 4">
    <name type="scientific">Heterorhabditis bacteriophora</name>
    <name type="common">Entomopathogenic nematode worm</name>
    <dbReference type="NCBI Taxonomy" id="37862"/>
    <lineage>
        <taxon>Eukaryota</taxon>
        <taxon>Metazoa</taxon>
        <taxon>Ecdysozoa</taxon>
        <taxon>Nematoda</taxon>
        <taxon>Chromadorea</taxon>
        <taxon>Rhabditida</taxon>
        <taxon>Rhabditina</taxon>
        <taxon>Rhabditomorpha</taxon>
        <taxon>Strongyloidea</taxon>
        <taxon>Heterorhabditidae</taxon>
        <taxon>Heterorhabditis</taxon>
    </lineage>
</organism>
<dbReference type="InterPro" id="IPR034085">
    <property type="entry name" value="TOG"/>
</dbReference>
<evidence type="ECO:0000256" key="1">
    <source>
        <dbReference type="SAM" id="MobiDB-lite"/>
    </source>
</evidence>
<dbReference type="PANTHER" id="PTHR21567">
    <property type="entry name" value="CLASP"/>
    <property type="match status" value="1"/>
</dbReference>
<proteinExistence type="predicted"/>
<dbReference type="InterPro" id="IPR016024">
    <property type="entry name" value="ARM-type_fold"/>
</dbReference>
<dbReference type="InterPro" id="IPR011989">
    <property type="entry name" value="ARM-like"/>
</dbReference>
<feature type="region of interest" description="Disordered" evidence="1">
    <location>
        <begin position="1"/>
        <end position="53"/>
    </location>
</feature>
<dbReference type="WBParaSite" id="Hba_07379">
    <property type="protein sequence ID" value="Hba_07379"/>
    <property type="gene ID" value="Hba_07379"/>
</dbReference>
<feature type="domain" description="TOG" evidence="2">
    <location>
        <begin position="401"/>
        <end position="629"/>
    </location>
</feature>
<accession>A0A1I7WQE9</accession>
<feature type="compositionally biased region" description="Polar residues" evidence="1">
    <location>
        <begin position="1"/>
        <end position="10"/>
    </location>
</feature>
<feature type="region of interest" description="Disordered" evidence="1">
    <location>
        <begin position="100"/>
        <end position="139"/>
    </location>
</feature>
<dbReference type="SMART" id="SM01349">
    <property type="entry name" value="TOG"/>
    <property type="match status" value="2"/>
</dbReference>
<sequence length="640" mass="70134">MDTNKISKGTMNMLKARSEGNLSDERENSPPINYDDVPIRPAKNGKYLDDYPLSPPDRGSLLVKKSTSHHSLPITSTHVSLKNTQSVPTKKPHCFLKSSSSCKVKPAAPNKPVSREVTKTQMNGASKTGNGITSNNSTGGSVQLALKKIDSEDWNDKVDGIHMIANLSSSNPKQVTDHMHEIVVALLNECKNLRSSVSRVALWCTGVLTENVKGKMDTELDKLCAILMHKAGDVSNAFIREDAHEALEKVVKYASAGKALSGIISAGSKSKNNTIRASCASFVCNLVGRMGSEAVLNSADQVAKLIPQVIAFCKDPNPVVRQHGKQILLNLSQESCFDRMLKKHVSDADYRTVKGILSEIEKKGGIDSLDSTSISLSSSLSRNGSVKKAVPRKLPDNVQLDLDEIRTDLTAAGLVFPFFQYYLISTNWERRLGGLKRFDEMCVNSSRAVASDTKLIEAFMARLNDINSKVSLEGMDTYLVTLPIMSKLFSTEAHLKAVLNQLILALMSHLSSKSDDHKHLAQTCLQETVKQIEPACLSPALAAATKKANVKQKPFMLNIFNLVALPILWDSIRCGVADPESKKAVTDFAKGLVKLMGERVIMDHAAMELDPPRRKILESLIRIQEPVVLIDRLPSFHGFL</sequence>
<dbReference type="InterPro" id="IPR024395">
    <property type="entry name" value="CLASP_N_dom"/>
</dbReference>
<name>A0A1I7WQE9_HETBA</name>
<dbReference type="GO" id="GO:0000226">
    <property type="term" value="P:microtubule cytoskeleton organization"/>
    <property type="evidence" value="ECO:0007669"/>
    <property type="project" value="TreeGrafter"/>
</dbReference>
<feature type="compositionally biased region" description="Low complexity" evidence="1">
    <location>
        <begin position="128"/>
        <end position="139"/>
    </location>
</feature>
<evidence type="ECO:0000313" key="3">
    <source>
        <dbReference type="Proteomes" id="UP000095283"/>
    </source>
</evidence>
<evidence type="ECO:0000313" key="4">
    <source>
        <dbReference type="WBParaSite" id="Hba_07379"/>
    </source>
</evidence>
<keyword evidence="3" id="KW-1185">Reference proteome</keyword>
<dbReference type="Gene3D" id="1.25.10.10">
    <property type="entry name" value="Leucine-rich Repeat Variant"/>
    <property type="match status" value="2"/>
</dbReference>
<dbReference type="PANTHER" id="PTHR21567:SF87">
    <property type="entry name" value="CRESCERIN-LIKE PROTEIN CHE-12"/>
    <property type="match status" value="1"/>
</dbReference>
<reference evidence="4" key="1">
    <citation type="submission" date="2016-11" db="UniProtKB">
        <authorList>
            <consortium name="WormBaseParasite"/>
        </authorList>
    </citation>
    <scope>IDENTIFICATION</scope>
</reference>
<dbReference type="SUPFAM" id="SSF48371">
    <property type="entry name" value="ARM repeat"/>
    <property type="match status" value="1"/>
</dbReference>
<dbReference type="Proteomes" id="UP000095283">
    <property type="component" value="Unplaced"/>
</dbReference>
<dbReference type="Pfam" id="PF12348">
    <property type="entry name" value="CLASP_N"/>
    <property type="match status" value="1"/>
</dbReference>
<dbReference type="GO" id="GO:0005881">
    <property type="term" value="C:cytoplasmic microtubule"/>
    <property type="evidence" value="ECO:0007669"/>
    <property type="project" value="TreeGrafter"/>
</dbReference>
<protein>
    <submittedName>
        <fullName evidence="4">TOG domain-containing protein</fullName>
    </submittedName>
</protein>
<dbReference type="GO" id="GO:0005929">
    <property type="term" value="C:cilium"/>
    <property type="evidence" value="ECO:0007669"/>
    <property type="project" value="TreeGrafter"/>
</dbReference>
<feature type="domain" description="TOG" evidence="2">
    <location>
        <begin position="130"/>
        <end position="366"/>
    </location>
</feature>